<name>A0A917KH64_9PROT</name>
<reference evidence="2" key="1">
    <citation type="journal article" date="2014" name="Int. J. Syst. Evol. Microbiol.">
        <title>Complete genome sequence of Corynebacterium casei LMG S-19264T (=DSM 44701T), isolated from a smear-ripened cheese.</title>
        <authorList>
            <consortium name="US DOE Joint Genome Institute (JGI-PGF)"/>
            <person name="Walter F."/>
            <person name="Albersmeier A."/>
            <person name="Kalinowski J."/>
            <person name="Ruckert C."/>
        </authorList>
    </citation>
    <scope>NUCLEOTIDE SEQUENCE</scope>
    <source>
        <strain evidence="2">CGMCC 1.3617</strain>
    </source>
</reference>
<protein>
    <recommendedName>
        <fullName evidence="4">DUF1376 domain-containing protein</fullName>
    </recommendedName>
</protein>
<evidence type="ECO:0008006" key="4">
    <source>
        <dbReference type="Google" id="ProtNLM"/>
    </source>
</evidence>
<evidence type="ECO:0000256" key="1">
    <source>
        <dbReference type="SAM" id="MobiDB-lite"/>
    </source>
</evidence>
<dbReference type="AlphaFoldDB" id="A0A917KH64"/>
<feature type="region of interest" description="Disordered" evidence="1">
    <location>
        <begin position="170"/>
        <end position="232"/>
    </location>
</feature>
<sequence>MSYPILPPNDTPPEPLTPPDCDLRGFPYMPLDVARLRDSDLAALPDAEARWANVISWAASWHQVPAGSLPNDDAALARLLGYGRDVGAWTTVREAGGLRGWTLCADGRLYHPVVAEKALAAWRARRQQRAKALKRWGVDGSAPATTGNDAAALAGADAAGHATALPLHMQERVKGEGEGIENTSRPRAPRSRRESEPEGFAEWYAPTRARPRAPMPLARSPAPSRREQRPRA</sequence>
<dbReference type="Proteomes" id="UP000661507">
    <property type="component" value="Unassembled WGS sequence"/>
</dbReference>
<organism evidence="2 3">
    <name type="scientific">Neoroseomonas lacus</name>
    <dbReference type="NCBI Taxonomy" id="287609"/>
    <lineage>
        <taxon>Bacteria</taxon>
        <taxon>Pseudomonadati</taxon>
        <taxon>Pseudomonadota</taxon>
        <taxon>Alphaproteobacteria</taxon>
        <taxon>Acetobacterales</taxon>
        <taxon>Acetobacteraceae</taxon>
        <taxon>Neoroseomonas</taxon>
    </lineage>
</organism>
<evidence type="ECO:0000313" key="2">
    <source>
        <dbReference type="EMBL" id="GGJ13869.1"/>
    </source>
</evidence>
<gene>
    <name evidence="2" type="ORF">GCM10011320_21330</name>
</gene>
<proteinExistence type="predicted"/>
<dbReference type="EMBL" id="BMKW01000005">
    <property type="protein sequence ID" value="GGJ13869.1"/>
    <property type="molecule type" value="Genomic_DNA"/>
</dbReference>
<accession>A0A917KH64</accession>
<keyword evidence="3" id="KW-1185">Reference proteome</keyword>
<evidence type="ECO:0000313" key="3">
    <source>
        <dbReference type="Proteomes" id="UP000661507"/>
    </source>
</evidence>
<reference evidence="2" key="2">
    <citation type="submission" date="2020-09" db="EMBL/GenBank/DDBJ databases">
        <authorList>
            <person name="Sun Q."/>
            <person name="Zhou Y."/>
        </authorList>
    </citation>
    <scope>NUCLEOTIDE SEQUENCE</scope>
    <source>
        <strain evidence="2">CGMCC 1.3617</strain>
    </source>
</reference>
<comment type="caution">
    <text evidence="2">The sequence shown here is derived from an EMBL/GenBank/DDBJ whole genome shotgun (WGS) entry which is preliminary data.</text>
</comment>